<dbReference type="AlphaFoldDB" id="A0A4Y6UAI3"/>
<dbReference type="OrthoDB" id="838646at2"/>
<dbReference type="RefSeq" id="WP_141443296.1">
    <property type="nucleotide sequence ID" value="NZ_CP038231.1"/>
</dbReference>
<gene>
    <name evidence="1" type="ORF">E3E12_04580</name>
</gene>
<evidence type="ECO:0000313" key="1">
    <source>
        <dbReference type="EMBL" id="QDH13588.1"/>
    </source>
</evidence>
<dbReference type="Gene3D" id="3.30.530.20">
    <property type="match status" value="1"/>
</dbReference>
<accession>A0A4Y6UAI3</accession>
<dbReference type="KEGG" id="swf:E3E12_04580"/>
<sequence>MPRIYWPAGFVPGFADNFASNEIVMKTMTADQAWPWLATPERWPGYFPSLSAIAFWRNDGPLLTEGVCFDFTVKVGGKAYPMHNRILECVPPLPSDPTRPARLAWHSWRGEENTPERFEVHHIWLMQNLEGGRLSILTQETQIGRAAVELANTHPNAMVMMHQAWLEAMAAAIRQATAG</sequence>
<protein>
    <submittedName>
        <fullName evidence="1">SRPBCC domain-containing protein</fullName>
    </submittedName>
</protein>
<reference evidence="1 2" key="1">
    <citation type="submission" date="2019-03" db="EMBL/GenBank/DDBJ databases">
        <title>The complete genome sequence of Swingsia_sp. F3b2 LMG30590(T).</title>
        <authorList>
            <person name="Chua K.-O."/>
            <person name="Chan K.-G."/>
            <person name="See-Too W.-S."/>
        </authorList>
    </citation>
    <scope>NUCLEOTIDE SEQUENCE [LARGE SCALE GENOMIC DNA]</scope>
    <source>
        <strain evidence="1 2">F3b2</strain>
    </source>
</reference>
<dbReference type="EMBL" id="CP038231">
    <property type="protein sequence ID" value="QDH13588.1"/>
    <property type="molecule type" value="Genomic_DNA"/>
</dbReference>
<name>A0A4Y6UAI3_9PROT</name>
<dbReference type="InterPro" id="IPR023393">
    <property type="entry name" value="START-like_dom_sf"/>
</dbReference>
<organism evidence="1 2">
    <name type="scientific">Formicincola oecophyllae</name>
    <dbReference type="NCBI Taxonomy" id="2558361"/>
    <lineage>
        <taxon>Bacteria</taxon>
        <taxon>Pseudomonadati</taxon>
        <taxon>Pseudomonadota</taxon>
        <taxon>Alphaproteobacteria</taxon>
        <taxon>Acetobacterales</taxon>
        <taxon>Acetobacteraceae</taxon>
        <taxon>Formicincola</taxon>
    </lineage>
</organism>
<dbReference type="SUPFAM" id="SSF55961">
    <property type="entry name" value="Bet v1-like"/>
    <property type="match status" value="1"/>
</dbReference>
<keyword evidence="2" id="KW-1185">Reference proteome</keyword>
<dbReference type="Proteomes" id="UP000318709">
    <property type="component" value="Chromosome"/>
</dbReference>
<evidence type="ECO:0000313" key="2">
    <source>
        <dbReference type="Proteomes" id="UP000318709"/>
    </source>
</evidence>
<proteinExistence type="predicted"/>